<dbReference type="Proteomes" id="UP000187338">
    <property type="component" value="Unassembled WGS sequence"/>
</dbReference>
<dbReference type="STRING" id="661089.ciss_12610"/>
<dbReference type="Gene3D" id="1.10.150.130">
    <property type="match status" value="1"/>
</dbReference>
<organism evidence="13 14">
    <name type="scientific">Carboxydothermus islandicus</name>
    <dbReference type="NCBI Taxonomy" id="661089"/>
    <lineage>
        <taxon>Bacteria</taxon>
        <taxon>Bacillati</taxon>
        <taxon>Bacillota</taxon>
        <taxon>Clostridia</taxon>
        <taxon>Thermoanaerobacterales</taxon>
        <taxon>Thermoanaerobacteraceae</taxon>
        <taxon>Carboxydothermus</taxon>
    </lineage>
</organism>
<comment type="similarity">
    <text evidence="10">Belongs to the 'phage' integrase family. XerC subfamily.</text>
</comment>
<dbReference type="InterPro" id="IPR004107">
    <property type="entry name" value="Integrase_SAM-like_N"/>
</dbReference>
<gene>
    <name evidence="10" type="primary">xerC</name>
    <name evidence="13" type="ORF">ciss_12610</name>
</gene>
<keyword evidence="5 10" id="KW-0159">Chromosome partition</keyword>
<sequence length="297" mass="34262">MAEELKAFLNYLLLERNYSPNTIAAYERDILDFQEFLQGKSFLTVNEVDLKRFLVDILRKNRSRRTVARKMVALRSFYRFLKRNGFIKDNPALSLEIPKIPKTLPEVLTVDEVFKVIEGQENSTPAGMRNRALLELFYGAGLRIGEIAGLTLNDLDLTQGYVRVTGKGRRQRIVPLGKYALDSLRLYLEVGRPALKPQSEKLFLNQRGMGLTVRGIRFLISQIVKKAGLNRKITPHTFRHSYATHLLEGGADIRAVQELLGHRRLSTTEVYTHLSKERLREVYLRTHPRNREEKNDV</sequence>
<dbReference type="Pfam" id="PF02899">
    <property type="entry name" value="Phage_int_SAM_1"/>
    <property type="match status" value="1"/>
</dbReference>
<evidence type="ECO:0000256" key="2">
    <source>
        <dbReference type="ARBA" id="ARBA00010450"/>
    </source>
</evidence>
<dbReference type="SUPFAM" id="SSF56349">
    <property type="entry name" value="DNA breaking-rejoining enzymes"/>
    <property type="match status" value="1"/>
</dbReference>
<evidence type="ECO:0000256" key="10">
    <source>
        <dbReference type="HAMAP-Rule" id="MF_01808"/>
    </source>
</evidence>
<dbReference type="CDD" id="cd00798">
    <property type="entry name" value="INT_XerDC_C"/>
    <property type="match status" value="1"/>
</dbReference>
<feature type="active site" evidence="10">
    <location>
        <position position="236"/>
    </location>
</feature>
<dbReference type="Pfam" id="PF00589">
    <property type="entry name" value="Phage_integrase"/>
    <property type="match status" value="1"/>
</dbReference>
<keyword evidence="3 10" id="KW-0963">Cytoplasm</keyword>
<dbReference type="NCBIfam" id="TIGR02225">
    <property type="entry name" value="recomb_XerD"/>
    <property type="match status" value="1"/>
</dbReference>
<evidence type="ECO:0000256" key="6">
    <source>
        <dbReference type="ARBA" id="ARBA00022908"/>
    </source>
</evidence>
<dbReference type="AlphaFoldDB" id="A0A1L8D2C6"/>
<feature type="active site" description="O-(3'-phospho-DNA)-tyrosine intermediate" evidence="10">
    <location>
        <position position="271"/>
    </location>
</feature>
<dbReference type="InterPro" id="IPR002104">
    <property type="entry name" value="Integrase_catalytic"/>
</dbReference>
<keyword evidence="7 10" id="KW-0238">DNA-binding</keyword>
<feature type="active site" evidence="10">
    <location>
        <position position="239"/>
    </location>
</feature>
<dbReference type="InterPro" id="IPR011932">
    <property type="entry name" value="Recomb_XerD"/>
</dbReference>
<dbReference type="InterPro" id="IPR010998">
    <property type="entry name" value="Integrase_recombinase_N"/>
</dbReference>
<dbReference type="Gene3D" id="1.10.443.10">
    <property type="entry name" value="Intergrase catalytic core"/>
    <property type="match status" value="1"/>
</dbReference>
<dbReference type="PANTHER" id="PTHR30349:SF77">
    <property type="entry name" value="TYROSINE RECOMBINASE XERC"/>
    <property type="match status" value="1"/>
</dbReference>
<keyword evidence="6 10" id="KW-0229">DNA integration</keyword>
<feature type="active site" evidence="10">
    <location>
        <position position="262"/>
    </location>
</feature>
<dbReference type="InterPro" id="IPR050090">
    <property type="entry name" value="Tyrosine_recombinase_XerCD"/>
</dbReference>
<dbReference type="PANTHER" id="PTHR30349">
    <property type="entry name" value="PHAGE INTEGRASE-RELATED"/>
    <property type="match status" value="1"/>
</dbReference>
<dbReference type="GO" id="GO:0051301">
    <property type="term" value="P:cell division"/>
    <property type="evidence" value="ECO:0007669"/>
    <property type="project" value="UniProtKB-KW"/>
</dbReference>
<evidence type="ECO:0000313" key="13">
    <source>
        <dbReference type="EMBL" id="GAV25328.1"/>
    </source>
</evidence>
<dbReference type="EMBL" id="BDJL01000038">
    <property type="protein sequence ID" value="GAV25328.1"/>
    <property type="molecule type" value="Genomic_DNA"/>
</dbReference>
<comment type="caution">
    <text evidence="13">The sequence shown here is derived from an EMBL/GenBank/DDBJ whole genome shotgun (WGS) entry which is preliminary data.</text>
</comment>
<feature type="active site" evidence="10">
    <location>
        <position position="143"/>
    </location>
</feature>
<feature type="domain" description="Tyr recombinase" evidence="11">
    <location>
        <begin position="103"/>
        <end position="284"/>
    </location>
</feature>
<dbReference type="NCBIfam" id="NF040815">
    <property type="entry name" value="recomb_XerA_Arch"/>
    <property type="match status" value="1"/>
</dbReference>
<comment type="similarity">
    <text evidence="2">Belongs to the 'phage' integrase family. XerD subfamily.</text>
</comment>
<comment type="subunit">
    <text evidence="10">Forms a cyclic heterotetrameric complex composed of two molecules of XerC and two molecules of XerD.</text>
</comment>
<evidence type="ECO:0000259" key="12">
    <source>
        <dbReference type="PROSITE" id="PS51900"/>
    </source>
</evidence>
<proteinExistence type="inferred from homology"/>
<feature type="domain" description="Core-binding (CB)" evidence="12">
    <location>
        <begin position="1"/>
        <end position="82"/>
    </location>
</feature>
<dbReference type="GO" id="GO:0003677">
    <property type="term" value="F:DNA binding"/>
    <property type="evidence" value="ECO:0007669"/>
    <property type="project" value="UniProtKB-UniRule"/>
</dbReference>
<keyword evidence="9 10" id="KW-0131">Cell cycle</keyword>
<protein>
    <recommendedName>
        <fullName evidence="10">Tyrosine recombinase XerC</fullName>
    </recommendedName>
</protein>
<dbReference type="InterPro" id="IPR011010">
    <property type="entry name" value="DNA_brk_join_enz"/>
</dbReference>
<keyword evidence="4 10" id="KW-0132">Cell division</keyword>
<feature type="active site" evidence="10">
    <location>
        <position position="167"/>
    </location>
</feature>
<dbReference type="GO" id="GO:0005737">
    <property type="term" value="C:cytoplasm"/>
    <property type="evidence" value="ECO:0007669"/>
    <property type="project" value="UniProtKB-SubCell"/>
</dbReference>
<dbReference type="GO" id="GO:0006313">
    <property type="term" value="P:DNA transposition"/>
    <property type="evidence" value="ECO:0007669"/>
    <property type="project" value="UniProtKB-UniRule"/>
</dbReference>
<accession>A0A1L8D2C6</accession>
<dbReference type="NCBIfam" id="NF001399">
    <property type="entry name" value="PRK00283.1"/>
    <property type="match status" value="1"/>
</dbReference>
<evidence type="ECO:0000256" key="5">
    <source>
        <dbReference type="ARBA" id="ARBA00022829"/>
    </source>
</evidence>
<name>A0A1L8D2C6_9THEO</name>
<evidence type="ECO:0000313" key="14">
    <source>
        <dbReference type="Proteomes" id="UP000187338"/>
    </source>
</evidence>
<dbReference type="HAMAP" id="MF_01808">
    <property type="entry name" value="Recomb_XerC_XerD"/>
    <property type="match status" value="1"/>
</dbReference>
<evidence type="ECO:0000256" key="8">
    <source>
        <dbReference type="ARBA" id="ARBA00023172"/>
    </source>
</evidence>
<dbReference type="OrthoDB" id="9785687at2"/>
<keyword evidence="14" id="KW-1185">Reference proteome</keyword>
<evidence type="ECO:0000256" key="4">
    <source>
        <dbReference type="ARBA" id="ARBA00022618"/>
    </source>
</evidence>
<dbReference type="PROSITE" id="PS51898">
    <property type="entry name" value="TYR_RECOMBINASE"/>
    <property type="match status" value="1"/>
</dbReference>
<dbReference type="GO" id="GO:0007059">
    <property type="term" value="P:chromosome segregation"/>
    <property type="evidence" value="ECO:0007669"/>
    <property type="project" value="UniProtKB-UniRule"/>
</dbReference>
<dbReference type="GO" id="GO:0009037">
    <property type="term" value="F:tyrosine-based site-specific recombinase activity"/>
    <property type="evidence" value="ECO:0007669"/>
    <property type="project" value="UniProtKB-UniRule"/>
</dbReference>
<evidence type="ECO:0000259" key="11">
    <source>
        <dbReference type="PROSITE" id="PS51898"/>
    </source>
</evidence>
<dbReference type="InterPro" id="IPR044068">
    <property type="entry name" value="CB"/>
</dbReference>
<comment type="subcellular location">
    <subcellularLocation>
        <location evidence="1 10">Cytoplasm</location>
    </subcellularLocation>
</comment>
<comment type="function">
    <text evidence="10">Site-specific tyrosine recombinase, which acts by catalyzing the cutting and rejoining of the recombining DNA molecules. The XerC-XerD complex is essential to convert dimers of the bacterial chromosome into monomers to permit their segregation at cell division. It also contributes to the segregational stability of plasmids.</text>
</comment>
<dbReference type="PROSITE" id="PS51900">
    <property type="entry name" value="CB"/>
    <property type="match status" value="1"/>
</dbReference>
<dbReference type="InterPro" id="IPR013762">
    <property type="entry name" value="Integrase-like_cat_sf"/>
</dbReference>
<evidence type="ECO:0000256" key="1">
    <source>
        <dbReference type="ARBA" id="ARBA00004496"/>
    </source>
</evidence>
<keyword evidence="8 10" id="KW-0233">DNA recombination</keyword>
<reference evidence="14" key="1">
    <citation type="submission" date="2016-12" db="EMBL/GenBank/DDBJ databases">
        <title>Draft Genome Sequences od Carboxydothermus pertinax and islandicus, Hydrogenogenic Carboxydotrophic Bacteria.</title>
        <authorList>
            <person name="Fukuyama Y."/>
            <person name="Ohmae K."/>
            <person name="Yoneda Y."/>
            <person name="Yoshida T."/>
            <person name="Sako Y."/>
        </authorList>
    </citation>
    <scope>NUCLEOTIDE SEQUENCE [LARGE SCALE GENOMIC DNA]</scope>
    <source>
        <strain evidence="14">SET</strain>
    </source>
</reference>
<evidence type="ECO:0000256" key="9">
    <source>
        <dbReference type="ARBA" id="ARBA00023306"/>
    </source>
</evidence>
<evidence type="ECO:0000256" key="7">
    <source>
        <dbReference type="ARBA" id="ARBA00023125"/>
    </source>
</evidence>
<dbReference type="RefSeq" id="WP_075865491.1">
    <property type="nucleotide sequence ID" value="NZ_BDJL01000038.1"/>
</dbReference>
<evidence type="ECO:0000256" key="3">
    <source>
        <dbReference type="ARBA" id="ARBA00022490"/>
    </source>
</evidence>
<dbReference type="InterPro" id="IPR023009">
    <property type="entry name" value="Tyrosine_recombinase_XerC/XerD"/>
</dbReference>